<dbReference type="InterPro" id="IPR006683">
    <property type="entry name" value="Thioestr_dom"/>
</dbReference>
<keyword evidence="5" id="KW-1185">Reference proteome</keyword>
<dbReference type="SUPFAM" id="SSF54637">
    <property type="entry name" value="Thioesterase/thiol ester dehydrase-isomerase"/>
    <property type="match status" value="1"/>
</dbReference>
<organism evidence="4 5">
    <name type="scientific">Chelatococcus sambhunathii</name>
    <dbReference type="NCBI Taxonomy" id="363953"/>
    <lineage>
        <taxon>Bacteria</taxon>
        <taxon>Pseudomonadati</taxon>
        <taxon>Pseudomonadota</taxon>
        <taxon>Alphaproteobacteria</taxon>
        <taxon>Hyphomicrobiales</taxon>
        <taxon>Chelatococcaceae</taxon>
        <taxon>Chelatococcus</taxon>
    </lineage>
</organism>
<reference evidence="4" key="1">
    <citation type="submission" date="2020-10" db="EMBL/GenBank/DDBJ databases">
        <authorList>
            <person name="Abbas A."/>
            <person name="Razzaq R."/>
            <person name="Waqas M."/>
            <person name="Abbas N."/>
            <person name="Nielsen T.K."/>
            <person name="Hansen L.H."/>
            <person name="Hussain S."/>
            <person name="Shahid M."/>
        </authorList>
    </citation>
    <scope>NUCLEOTIDE SEQUENCE</scope>
    <source>
        <strain evidence="4">S14</strain>
    </source>
</reference>
<accession>A0ABU1DJI1</accession>
<protein>
    <submittedName>
        <fullName evidence="4">Tol-pal system-associated acyl-CoA thioesterase</fullName>
    </submittedName>
</protein>
<dbReference type="PIRSF" id="PIRSF003230">
    <property type="entry name" value="YbgC"/>
    <property type="match status" value="1"/>
</dbReference>
<dbReference type="Proteomes" id="UP001181622">
    <property type="component" value="Unassembled WGS sequence"/>
</dbReference>
<dbReference type="InterPro" id="IPR006684">
    <property type="entry name" value="YbgC/YbaW"/>
</dbReference>
<sequence>MEGVRHVLTLRIYYEDTDFSGFVYHASYLRFMERARTEILRAIEFDHGRLWAEKREGFVVRSMEIDWLKPALMDDVLAVSTTAQDVKAASLVLRQVVTRGEEVLVSALCKVAYLRDGRPTRMPERMRQQMMRTE</sequence>
<dbReference type="EMBL" id="JADBEO010000041">
    <property type="protein sequence ID" value="MDR4308134.1"/>
    <property type="molecule type" value="Genomic_DNA"/>
</dbReference>
<name>A0ABU1DJI1_9HYPH</name>
<dbReference type="PANTHER" id="PTHR31793">
    <property type="entry name" value="4-HYDROXYBENZOYL-COA THIOESTERASE FAMILY MEMBER"/>
    <property type="match status" value="1"/>
</dbReference>
<dbReference type="NCBIfam" id="TIGR00051">
    <property type="entry name" value="YbgC/FadM family acyl-CoA thioesterase"/>
    <property type="match status" value="1"/>
</dbReference>
<gene>
    <name evidence="4" type="primary">ybgC</name>
    <name evidence="4" type="ORF">IHQ68_16055</name>
</gene>
<dbReference type="InterPro" id="IPR014166">
    <property type="entry name" value="Tol-Pal_acyl-CoA_thioesterase"/>
</dbReference>
<comment type="similarity">
    <text evidence="1">Belongs to the 4-hydroxybenzoyl-CoA thioesterase family.</text>
</comment>
<comment type="caution">
    <text evidence="4">The sequence shown here is derived from an EMBL/GenBank/DDBJ whole genome shotgun (WGS) entry which is preliminary data.</text>
</comment>
<dbReference type="RefSeq" id="WP_309393669.1">
    <property type="nucleotide sequence ID" value="NZ_JADBEO010000041.1"/>
</dbReference>
<evidence type="ECO:0000256" key="1">
    <source>
        <dbReference type="ARBA" id="ARBA00005953"/>
    </source>
</evidence>
<dbReference type="NCBIfam" id="TIGR02799">
    <property type="entry name" value="thio_ybgC"/>
    <property type="match status" value="1"/>
</dbReference>
<keyword evidence="2" id="KW-0378">Hydrolase</keyword>
<evidence type="ECO:0000313" key="4">
    <source>
        <dbReference type="EMBL" id="MDR4308134.1"/>
    </source>
</evidence>
<proteinExistence type="inferred from homology"/>
<evidence type="ECO:0000256" key="2">
    <source>
        <dbReference type="ARBA" id="ARBA00022801"/>
    </source>
</evidence>
<dbReference type="InterPro" id="IPR050563">
    <property type="entry name" value="4-hydroxybenzoyl-CoA_TE"/>
</dbReference>
<evidence type="ECO:0000313" key="5">
    <source>
        <dbReference type="Proteomes" id="UP001181622"/>
    </source>
</evidence>
<dbReference type="InterPro" id="IPR029069">
    <property type="entry name" value="HotDog_dom_sf"/>
</dbReference>
<dbReference type="PANTHER" id="PTHR31793:SF37">
    <property type="entry name" value="ACYL-COA THIOESTER HYDROLASE YBGC"/>
    <property type="match status" value="1"/>
</dbReference>
<evidence type="ECO:0000259" key="3">
    <source>
        <dbReference type="Pfam" id="PF03061"/>
    </source>
</evidence>
<dbReference type="Gene3D" id="3.10.129.10">
    <property type="entry name" value="Hotdog Thioesterase"/>
    <property type="match status" value="1"/>
</dbReference>
<feature type="domain" description="Thioesterase" evidence="3">
    <location>
        <begin position="21"/>
        <end position="105"/>
    </location>
</feature>
<dbReference type="CDD" id="cd00586">
    <property type="entry name" value="4HBT"/>
    <property type="match status" value="1"/>
</dbReference>
<dbReference type="Pfam" id="PF03061">
    <property type="entry name" value="4HBT"/>
    <property type="match status" value="1"/>
</dbReference>